<dbReference type="InterPro" id="IPR020012">
    <property type="entry name" value="LysM_FimV"/>
</dbReference>
<feature type="region of interest" description="Disordered" evidence="1">
    <location>
        <begin position="371"/>
        <end position="390"/>
    </location>
</feature>
<dbReference type="Pfam" id="PF25800">
    <property type="entry name" value="FimV_N"/>
    <property type="match status" value="1"/>
</dbReference>
<keyword evidence="4" id="KW-1185">Reference proteome</keyword>
<feature type="region of interest" description="Disordered" evidence="1">
    <location>
        <begin position="332"/>
        <end position="351"/>
    </location>
</feature>
<feature type="compositionally biased region" description="Basic and acidic residues" evidence="1">
    <location>
        <begin position="338"/>
        <end position="351"/>
    </location>
</feature>
<dbReference type="Gene3D" id="1.20.58.2200">
    <property type="match status" value="1"/>
</dbReference>
<evidence type="ECO:0000256" key="1">
    <source>
        <dbReference type="SAM" id="MobiDB-lite"/>
    </source>
</evidence>
<feature type="region of interest" description="Disordered" evidence="1">
    <location>
        <begin position="173"/>
        <end position="205"/>
    </location>
</feature>
<comment type="caution">
    <text evidence="3">The sequence shown here is derived from an EMBL/GenBank/DDBJ whole genome shotgun (WGS) entry which is preliminary data.</text>
</comment>
<evidence type="ECO:0000259" key="2">
    <source>
        <dbReference type="Pfam" id="PF25800"/>
    </source>
</evidence>
<protein>
    <submittedName>
        <fullName evidence="3">Fimbrial protein FimV</fullName>
    </submittedName>
</protein>
<accession>A0A9X1VVY1</accession>
<reference evidence="3" key="1">
    <citation type="submission" date="2022-03" db="EMBL/GenBank/DDBJ databases">
        <authorList>
            <person name="Woo C.Y."/>
        </authorList>
    </citation>
    <scope>NUCLEOTIDE SEQUENCE</scope>
    <source>
        <strain evidence="3">CYS-02</strain>
    </source>
</reference>
<gene>
    <name evidence="3" type="ORF">MMF98_13675</name>
</gene>
<dbReference type="InterPro" id="IPR036779">
    <property type="entry name" value="LysM_dom_sf"/>
</dbReference>
<feature type="region of interest" description="Disordered" evidence="1">
    <location>
        <begin position="814"/>
        <end position="837"/>
    </location>
</feature>
<dbReference type="InterPro" id="IPR038440">
    <property type="entry name" value="FimV_C_sf"/>
</dbReference>
<dbReference type="NCBIfam" id="TIGR03505">
    <property type="entry name" value="FimV_core"/>
    <property type="match status" value="1"/>
</dbReference>
<feature type="region of interest" description="Disordered" evidence="1">
    <location>
        <begin position="722"/>
        <end position="784"/>
    </location>
</feature>
<evidence type="ECO:0000313" key="3">
    <source>
        <dbReference type="EMBL" id="MCJ0764260.1"/>
    </source>
</evidence>
<dbReference type="AlphaFoldDB" id="A0A9X1VVY1"/>
<sequence>MGKTPRWQASALAVAATVVLGLHGSDANALALGRITIQSMLGEPLRAEIDIPEINADEAGSLKATVAPPSAYRAAGLEYNSSVANLQISLQRRADGTMYLSLSSPRAVNDPFIDLVLEANWASGRIVRDYTMLFDPPSMRQPASPTAPMVSAAPAPAPLPAPAVAVRPAAPVTAPASPAPARQAVPARPAPVAAKPASAAGGQQVTVHAGDTAGRIAAANKPASVSLDQMLVALLRANPEAFIGGNVNRLKSGAVLDIPSAEQASAIGAGEATQTVVAQSKDFNEFRRKLAEGAPATQLAAADRQAAGKLQARVEDKKPSTATPDKLTLSKGAVQAKASEDKIAKDRQAKEASDRVAELSKNITELNKLGTASTGSSAAPASPASAAPGSVTVPAGALASAAVASAAKPAAAASAAATAPVAATATVAAASAATAAAAPSMAASAAADPLAAASSPASAAAVAEPVAAASAAPASAPKPAVVAKPAAAPLPEPSFVDDLIENPVIPAAAVGLLALLGGFGFYRLRQRKKATQVDSSFLESRLQPDSFFGASGGQHIDTNDAGAATGSSMVYSPSQLDAAGDVDPVAEADVYLAYGRDLQAEEILKEAMRTNPSRVAIHGKLLEIYAKRRDAKAFELVATEAYGLTRGEGPEWERICELGHELDAANPMYRPGGQPSGAIGLATVGTAAAGFAVSTIPQLAHPETAPAPASADLDLDLDFSLGDEPVTTPPVASLSASASGAAPEPTIAFRTPPPMPDLDMDFDLPLPAVETPSHADNGLSFTPEPEPIIIASAPAMAPAADPGMLEFDLDSLSLDLGPTTESPDTESPNTAGAALDSTDDPLATKLALAQEFHAIGDADGARSLVQEVVAEASGSLKAKAQRFLSELG</sequence>
<organism evidence="3 4">
    <name type="scientific">Variovorax terrae</name>
    <dbReference type="NCBI Taxonomy" id="2923278"/>
    <lineage>
        <taxon>Bacteria</taxon>
        <taxon>Pseudomonadati</taxon>
        <taxon>Pseudomonadota</taxon>
        <taxon>Betaproteobacteria</taxon>
        <taxon>Burkholderiales</taxon>
        <taxon>Comamonadaceae</taxon>
        <taxon>Variovorax</taxon>
    </lineage>
</organism>
<feature type="compositionally biased region" description="Low complexity" evidence="1">
    <location>
        <begin position="173"/>
        <end position="203"/>
    </location>
</feature>
<dbReference type="Gene3D" id="3.10.350.10">
    <property type="entry name" value="LysM domain"/>
    <property type="match status" value="1"/>
</dbReference>
<dbReference type="Proteomes" id="UP001139447">
    <property type="component" value="Unassembled WGS sequence"/>
</dbReference>
<dbReference type="InterPro" id="IPR057840">
    <property type="entry name" value="FimV_N"/>
</dbReference>
<dbReference type="InterPro" id="IPR020011">
    <property type="entry name" value="FimV_C"/>
</dbReference>
<feature type="compositionally biased region" description="Polar residues" evidence="1">
    <location>
        <begin position="819"/>
        <end position="830"/>
    </location>
</feature>
<feature type="domain" description="FimV N-terminal" evidence="2">
    <location>
        <begin position="30"/>
        <end position="137"/>
    </location>
</feature>
<dbReference type="EMBL" id="JALGBI010000001">
    <property type="protein sequence ID" value="MCJ0764260.1"/>
    <property type="molecule type" value="Genomic_DNA"/>
</dbReference>
<dbReference type="NCBIfam" id="TIGR03504">
    <property type="entry name" value="FimV_Cterm"/>
    <property type="match status" value="1"/>
</dbReference>
<proteinExistence type="predicted"/>
<feature type="compositionally biased region" description="Low complexity" evidence="1">
    <location>
        <begin position="729"/>
        <end position="745"/>
    </location>
</feature>
<evidence type="ECO:0000313" key="4">
    <source>
        <dbReference type="Proteomes" id="UP001139447"/>
    </source>
</evidence>
<name>A0A9X1VVY1_9BURK</name>